<evidence type="ECO:0008006" key="3">
    <source>
        <dbReference type="Google" id="ProtNLM"/>
    </source>
</evidence>
<dbReference type="InterPro" id="IPR027417">
    <property type="entry name" value="P-loop_NTPase"/>
</dbReference>
<keyword evidence="2" id="KW-1185">Reference proteome</keyword>
<accession>A0A9Q0GST3</accession>
<dbReference type="AlphaFoldDB" id="A0A9Q0GST3"/>
<comment type="caution">
    <text evidence="1">The sequence shown here is derived from an EMBL/GenBank/DDBJ whole genome shotgun (WGS) entry which is preliminary data.</text>
</comment>
<reference evidence="1" key="1">
    <citation type="journal article" date="2023" name="Plant J.">
        <title>The genome of the king protea, Protea cynaroides.</title>
        <authorList>
            <person name="Chang J."/>
            <person name="Duong T.A."/>
            <person name="Schoeman C."/>
            <person name="Ma X."/>
            <person name="Roodt D."/>
            <person name="Barker N."/>
            <person name="Li Z."/>
            <person name="Van de Peer Y."/>
            <person name="Mizrachi E."/>
        </authorList>
    </citation>
    <scope>NUCLEOTIDE SEQUENCE</scope>
    <source>
        <tissue evidence="1">Young leaves</tissue>
    </source>
</reference>
<organism evidence="1 2">
    <name type="scientific">Protea cynaroides</name>
    <dbReference type="NCBI Taxonomy" id="273540"/>
    <lineage>
        <taxon>Eukaryota</taxon>
        <taxon>Viridiplantae</taxon>
        <taxon>Streptophyta</taxon>
        <taxon>Embryophyta</taxon>
        <taxon>Tracheophyta</taxon>
        <taxon>Spermatophyta</taxon>
        <taxon>Magnoliopsida</taxon>
        <taxon>Proteales</taxon>
        <taxon>Proteaceae</taxon>
        <taxon>Protea</taxon>
    </lineage>
</organism>
<evidence type="ECO:0000313" key="1">
    <source>
        <dbReference type="EMBL" id="KAJ4953482.1"/>
    </source>
</evidence>
<name>A0A9Q0GST3_9MAGN</name>
<dbReference type="Gene3D" id="3.40.50.300">
    <property type="entry name" value="P-loop containing nucleotide triphosphate hydrolases"/>
    <property type="match status" value="1"/>
</dbReference>
<dbReference type="OrthoDB" id="1739771at2759"/>
<sequence>MLEAIITDICRFHVSARFVFSTVSFSRHLRLPGSKPSSDMEISFNRYTYSKGLCSDSRMPGIGKTSTMVHAVKALLTRGSSVLLSSCTKAVDNLLIKLKTQGISLFWRLSEAHPQTISSLQYQVGWEVRGPQSSWGSRCKGGLQIGESEEVASQVLPLQQSHFLLNCRPRKTQISALENLPGCIPHSQQCALKERG</sequence>
<dbReference type="Proteomes" id="UP001141806">
    <property type="component" value="Unassembled WGS sequence"/>
</dbReference>
<protein>
    <recommendedName>
        <fullName evidence="3">DNA2/NAM7 helicase helicase domain-containing protein</fullName>
    </recommendedName>
</protein>
<gene>
    <name evidence="1" type="ORF">NE237_030314</name>
</gene>
<evidence type="ECO:0000313" key="2">
    <source>
        <dbReference type="Proteomes" id="UP001141806"/>
    </source>
</evidence>
<dbReference type="EMBL" id="JAMYWD010000012">
    <property type="protein sequence ID" value="KAJ4953482.1"/>
    <property type="molecule type" value="Genomic_DNA"/>
</dbReference>
<proteinExistence type="predicted"/>